<protein>
    <submittedName>
        <fullName evidence="2">Malonic semialdehyde reductase</fullName>
    </submittedName>
    <submittedName>
        <fullName evidence="5">Putative reductase RutE in pyrimidine catabolism pathway</fullName>
    </submittedName>
</protein>
<dbReference type="OrthoDB" id="9784375at2"/>
<accession>A0A087PSZ4</accession>
<dbReference type="EMBL" id="LHZZ01000576">
    <property type="protein sequence ID" value="KXV74888.1"/>
    <property type="molecule type" value="Genomic_DNA"/>
</dbReference>
<dbReference type="InterPro" id="IPR050461">
    <property type="entry name" value="Nitroreductase_HadB/RutE"/>
</dbReference>
<dbReference type="InterPro" id="IPR029479">
    <property type="entry name" value="Nitroreductase"/>
</dbReference>
<dbReference type="eggNOG" id="COG0778">
    <property type="taxonomic scope" value="Bacteria"/>
</dbReference>
<evidence type="ECO:0000313" key="11">
    <source>
        <dbReference type="Proteomes" id="UP000242683"/>
    </source>
</evidence>
<feature type="domain" description="Nitroreductase" evidence="1">
    <location>
        <begin position="15"/>
        <end position="171"/>
    </location>
</feature>
<evidence type="ECO:0000313" key="8">
    <source>
        <dbReference type="Proteomes" id="UP000075526"/>
    </source>
</evidence>
<evidence type="ECO:0000313" key="2">
    <source>
        <dbReference type="EMBL" id="KXV15582.1"/>
    </source>
</evidence>
<dbReference type="STRING" id="178901.AmDm5_0963"/>
<dbReference type="RefSeq" id="WP_043550384.1">
    <property type="nucleotide sequence ID" value="NZ_CALAZD010000137.1"/>
</dbReference>
<dbReference type="Proteomes" id="UP000075538">
    <property type="component" value="Unassembled WGS sequence"/>
</dbReference>
<dbReference type="PANTHER" id="PTHR43543:SF1">
    <property type="entry name" value="MALONIC SEMIALDEHYDE REDUCTASE RUTE-RELATED"/>
    <property type="match status" value="1"/>
</dbReference>
<evidence type="ECO:0000313" key="10">
    <source>
        <dbReference type="Proteomes" id="UP000077349"/>
    </source>
</evidence>
<dbReference type="PANTHER" id="PTHR43543">
    <property type="entry name" value="MALONIC SEMIALDEHYDE REDUCTASE RUTE-RELATED"/>
    <property type="match status" value="1"/>
</dbReference>
<organism evidence="5 10">
    <name type="scientific">Acetobacter malorum</name>
    <dbReference type="NCBI Taxonomy" id="178901"/>
    <lineage>
        <taxon>Bacteria</taxon>
        <taxon>Pseudomonadati</taxon>
        <taxon>Pseudomonadota</taxon>
        <taxon>Alphaproteobacteria</taxon>
        <taxon>Acetobacterales</taxon>
        <taxon>Acetobacteraceae</taxon>
        <taxon>Acetobacter</taxon>
    </lineage>
</organism>
<evidence type="ECO:0000313" key="3">
    <source>
        <dbReference type="EMBL" id="KXV68579.1"/>
    </source>
</evidence>
<dbReference type="Proteomes" id="UP000075526">
    <property type="component" value="Unassembled WGS sequence"/>
</dbReference>
<dbReference type="NCBIfam" id="NF003768">
    <property type="entry name" value="PRK05365.1"/>
    <property type="match status" value="1"/>
</dbReference>
<evidence type="ECO:0000259" key="1">
    <source>
        <dbReference type="Pfam" id="PF00881"/>
    </source>
</evidence>
<evidence type="ECO:0000313" key="5">
    <source>
        <dbReference type="EMBL" id="OAG77924.1"/>
    </source>
</evidence>
<name>A0A087PSZ4_9PROT</name>
<dbReference type="GeneID" id="29555854"/>
<reference evidence="5 10" key="4">
    <citation type="submission" date="2016-03" db="EMBL/GenBank/DDBJ databases">
        <title>Draft genome sequence of Acetobacter malorum CECT 7742, a strain isolated from strawberry vinegar.</title>
        <authorList>
            <person name="Sainz F."/>
            <person name="Mas A."/>
            <person name="Torija M.J."/>
        </authorList>
    </citation>
    <scope>NUCLEOTIDE SEQUENCE [LARGE SCALE GENOMIC DNA]</scope>
    <source>
        <strain evidence="5 10">CECT 7742</strain>
    </source>
</reference>
<dbReference type="Pfam" id="PF00881">
    <property type="entry name" value="Nitroreductase"/>
    <property type="match status" value="1"/>
</dbReference>
<evidence type="ECO:0000313" key="9">
    <source>
        <dbReference type="Proteomes" id="UP000075538"/>
    </source>
</evidence>
<reference evidence="7 8" key="3">
    <citation type="submission" date="2015-06" db="EMBL/GenBank/DDBJ databases">
        <title>Improved classification and identification of acetic acid bacteria using matrix-assisted laser desorption/ionization time-of-flight mass spectrometry; Gluconobacter nephelii and Gluconobacter uchimurae are later heterotypic synonyms of Gluconobacter japonicus and Gluconobacter oxydans, respectively.</title>
        <authorList>
            <person name="Li L."/>
            <person name="Cleenwerck I."/>
            <person name="De Vuyst L."/>
            <person name="Vandamme P."/>
        </authorList>
    </citation>
    <scope>NUCLEOTIDE SEQUENCE [LARGE SCALE GENOMIC DNA]</scope>
    <source>
        <strain evidence="2 8">LMG 1552</strain>
        <strain evidence="4 9">LMG 1604</strain>
        <strain evidence="3 7">LMG 1699</strain>
    </source>
</reference>
<evidence type="ECO:0000313" key="7">
    <source>
        <dbReference type="Proteomes" id="UP000075377"/>
    </source>
</evidence>
<dbReference type="PATRIC" id="fig|178901.10.peg.939"/>
<reference evidence="6" key="1">
    <citation type="submission" date="2014-06" db="EMBL/GenBank/DDBJ databases">
        <authorList>
            <person name="Ju J."/>
            <person name="Zhang J."/>
        </authorList>
    </citation>
    <scope>NUCLEOTIDE SEQUENCE [LARGE SCALE GENOMIC DNA]</scope>
    <source>
        <strain evidence="6">DsW_057</strain>
    </source>
</reference>
<evidence type="ECO:0000313" key="6">
    <source>
        <dbReference type="EMBL" id="OUJ05545.1"/>
    </source>
</evidence>
<dbReference type="EMBL" id="LVHD01000010">
    <property type="protein sequence ID" value="OAG77924.1"/>
    <property type="molecule type" value="Genomic_DNA"/>
</dbReference>
<sequence>MLDDSGLDLLFQKARTPRRWMARPVEPALLRRLYSLVSLGPTSGNCSPARFVFITASEGRERLRPALSAGNVNRVMGAPVIAIVAYDPLFFDELPRLAPNEELRSWFAADVGLAEETAFRNGTLEGAYMIMAARALGLDALPISGFDQNMVEDTFLAEDGWRANFLLCLGYGDIEQLPPRAPRLGFDEACRFL</sequence>
<dbReference type="SUPFAM" id="SSF55469">
    <property type="entry name" value="FMN-dependent nitroreductase-like"/>
    <property type="match status" value="1"/>
</dbReference>
<dbReference type="Proteomes" id="UP000242683">
    <property type="component" value="Unassembled WGS sequence"/>
</dbReference>
<gene>
    <name evidence="2" type="ORF">AD933_08495</name>
    <name evidence="3" type="ORF">AD951_10775</name>
    <name evidence="4" type="ORF">AD953_09820</name>
    <name evidence="5" type="ORF">Amal_00898</name>
    <name evidence="6" type="ORF">HK23_04485</name>
</gene>
<reference evidence="11" key="2">
    <citation type="submission" date="2014-06" db="EMBL/GenBank/DDBJ databases">
        <authorList>
            <person name="Winans N.J."/>
            <person name="Newell P.D."/>
            <person name="Douglas A.E."/>
        </authorList>
    </citation>
    <scope>NUCLEOTIDE SEQUENCE [LARGE SCALE GENOMIC DNA]</scope>
    <source>
        <strain evidence="11">DsW_057</strain>
    </source>
</reference>
<dbReference type="Proteomes" id="UP000075377">
    <property type="component" value="Unassembled WGS sequence"/>
</dbReference>
<evidence type="ECO:0000313" key="4">
    <source>
        <dbReference type="EMBL" id="KXV74888.1"/>
    </source>
</evidence>
<dbReference type="EMBL" id="LHZF01000164">
    <property type="protein sequence ID" value="KXV15582.1"/>
    <property type="molecule type" value="Genomic_DNA"/>
</dbReference>
<comment type="caution">
    <text evidence="5">The sequence shown here is derived from an EMBL/GenBank/DDBJ whole genome shotgun (WGS) entry which is preliminary data.</text>
</comment>
<dbReference type="InterPro" id="IPR000415">
    <property type="entry name" value="Nitroreductase-like"/>
</dbReference>
<dbReference type="EMBL" id="JOPG01000018">
    <property type="protein sequence ID" value="OUJ05545.1"/>
    <property type="molecule type" value="Genomic_DNA"/>
</dbReference>
<dbReference type="Gene3D" id="3.40.109.10">
    <property type="entry name" value="NADH Oxidase"/>
    <property type="match status" value="1"/>
</dbReference>
<proteinExistence type="predicted"/>
<dbReference type="AlphaFoldDB" id="A0A087PSZ4"/>
<dbReference type="EMBL" id="LHZX01000306">
    <property type="protein sequence ID" value="KXV68579.1"/>
    <property type="molecule type" value="Genomic_DNA"/>
</dbReference>
<dbReference type="GO" id="GO:0016491">
    <property type="term" value="F:oxidoreductase activity"/>
    <property type="evidence" value="ECO:0007669"/>
    <property type="project" value="InterPro"/>
</dbReference>
<dbReference type="Proteomes" id="UP000077349">
    <property type="component" value="Unassembled WGS sequence"/>
</dbReference>